<dbReference type="PANTHER" id="PTHR28047:SF5">
    <property type="entry name" value="PROTEIN DCG1"/>
    <property type="match status" value="1"/>
</dbReference>
<keyword evidence="3" id="KW-1185">Reference proteome</keyword>
<accession>I4BZ18</accession>
<dbReference type="Proteomes" id="UP000006061">
    <property type="component" value="Chromosome"/>
</dbReference>
<dbReference type="PANTHER" id="PTHR28047">
    <property type="entry name" value="PROTEIN DCG1"/>
    <property type="match status" value="1"/>
</dbReference>
<dbReference type="EMBL" id="CP003198">
    <property type="protein sequence ID" value="AFM22525.1"/>
    <property type="molecule type" value="Genomic_DNA"/>
</dbReference>
<dbReference type="GO" id="GO:0047661">
    <property type="term" value="F:amino-acid racemase activity"/>
    <property type="evidence" value="ECO:0007669"/>
    <property type="project" value="InterPro"/>
</dbReference>
<dbReference type="InterPro" id="IPR053714">
    <property type="entry name" value="Iso_Racemase_Enz_sf"/>
</dbReference>
<evidence type="ECO:0000256" key="1">
    <source>
        <dbReference type="ARBA" id="ARBA00038414"/>
    </source>
</evidence>
<dbReference type="PATRIC" id="fig|891968.3.peg.1925"/>
<dbReference type="HOGENOM" id="CLU_053002_3_1_0"/>
<dbReference type="eggNOG" id="COG4126">
    <property type="taxonomic scope" value="Bacteria"/>
</dbReference>
<sequence>MNKNKRILFINPVKEVEGEEYMLDYIRSAVDESVDINVASLGRGPMHLEYHYYEALIGVDMLHMVKKAEKDGYDAAIIGCFYDPFLREAREICDHMVVTAPAESSLIIASSLGNSFSVIVGRRKWIPVMKENVFKYGFGEKLASFRVLGLGVLDFHADENRTRDRLIQEAKEAVDNDGAECLILGCTMQFGFYRELQEIVGVPVIDVTLAPIKHAEMLIEVRDRFGWKVSKKGGYETPPLDEIRRFDIEGQYCVKGLWSK</sequence>
<dbReference type="STRING" id="891968.Anamo_1939"/>
<organism evidence="2 3">
    <name type="scientific">Acetomicrobium mobile (strain ATCC BAA-54 / DSM 13181 / JCM 12221 / NGA)</name>
    <name type="common">Anaerobaculum mobile</name>
    <dbReference type="NCBI Taxonomy" id="891968"/>
    <lineage>
        <taxon>Bacteria</taxon>
        <taxon>Thermotogati</taxon>
        <taxon>Synergistota</taxon>
        <taxon>Synergistia</taxon>
        <taxon>Synergistales</taxon>
        <taxon>Acetomicrobiaceae</taxon>
        <taxon>Acetomicrobium</taxon>
    </lineage>
</organism>
<dbReference type="Gene3D" id="3.40.50.12500">
    <property type="match status" value="1"/>
</dbReference>
<reference evidence="3" key="1">
    <citation type="journal article" date="2013" name="Stand. Genomic Sci.">
        <title>Complete genome sequence of the moderate thermophile Anaerobaculum mobile type strain (NGA(T)).</title>
        <authorList>
            <person name="Mavromatis K."/>
            <person name="Stackebrandt E."/>
            <person name="Held B."/>
            <person name="Lapidus A."/>
            <person name="Nolan M."/>
            <person name="Lucas S."/>
            <person name="Hammon N."/>
            <person name="Deshpande S."/>
            <person name="Cheng J.F."/>
            <person name="Tapia R."/>
            <person name="Goodwin L.A."/>
            <person name="Pitluck S."/>
            <person name="Liolios K."/>
            <person name="Pagani I."/>
            <person name="Ivanova N."/>
            <person name="Mikhailova N."/>
            <person name="Huntemann M."/>
            <person name="Pati A."/>
            <person name="Chen A."/>
            <person name="Palaniappan K."/>
            <person name="Land M."/>
            <person name="Rohde M."/>
            <person name="Spring S."/>
            <person name="Goker M."/>
            <person name="Woyke T."/>
            <person name="Detter J.C."/>
            <person name="Bristow J."/>
            <person name="Eisen J.A."/>
            <person name="Markowitz V."/>
            <person name="Hugenholtz P."/>
            <person name="Klenk H.P."/>
            <person name="Kyrpides N.C."/>
        </authorList>
    </citation>
    <scope>NUCLEOTIDE SEQUENCE</scope>
    <source>
        <strain evidence="3">ATCC BAA-54 / DSM 13181 / NGA</strain>
    </source>
</reference>
<proteinExistence type="inferred from homology"/>
<name>I4BZ18_ACEMN</name>
<comment type="similarity">
    <text evidence="1">Belongs to the HyuE racemase family.</text>
</comment>
<protein>
    <submittedName>
        <fullName evidence="2">Hydantoin racemase</fullName>
    </submittedName>
</protein>
<dbReference type="AlphaFoldDB" id="I4BZ18"/>
<evidence type="ECO:0000313" key="3">
    <source>
        <dbReference type="Proteomes" id="UP000006061"/>
    </source>
</evidence>
<dbReference type="KEGG" id="amo:Anamo_1939"/>
<evidence type="ECO:0000313" key="2">
    <source>
        <dbReference type="EMBL" id="AFM22525.1"/>
    </source>
</evidence>
<dbReference type="InterPro" id="IPR052186">
    <property type="entry name" value="Hydantoin_racemase-like"/>
</dbReference>
<dbReference type="InterPro" id="IPR015942">
    <property type="entry name" value="Asp/Glu/hydantoin_racemase"/>
</dbReference>
<dbReference type="Pfam" id="PF01177">
    <property type="entry name" value="Asp_Glu_race"/>
    <property type="match status" value="1"/>
</dbReference>
<gene>
    <name evidence="2" type="ordered locus">Anamo_1939</name>
</gene>